<keyword evidence="14" id="KW-0539">Nucleus</keyword>
<gene>
    <name evidence="20" type="ORF">HICCMSTLAB_LOCUS10062</name>
</gene>
<dbReference type="InterPro" id="IPR017961">
    <property type="entry name" value="DNA_pol_Y-fam_little_finger"/>
</dbReference>
<evidence type="ECO:0000256" key="9">
    <source>
        <dbReference type="ARBA" id="ARBA00022763"/>
    </source>
</evidence>
<feature type="region of interest" description="Disordered" evidence="17">
    <location>
        <begin position="492"/>
        <end position="518"/>
    </location>
</feature>
<dbReference type="Pfam" id="PF18439">
    <property type="entry name" value="zf_UBZ"/>
    <property type="match status" value="1"/>
</dbReference>
<keyword evidence="10" id="KW-0863">Zinc-finger</keyword>
<feature type="compositionally biased region" description="Polar residues" evidence="17">
    <location>
        <begin position="493"/>
        <end position="506"/>
    </location>
</feature>
<feature type="region of interest" description="Disordered" evidence="17">
    <location>
        <begin position="813"/>
        <end position="850"/>
    </location>
</feature>
<dbReference type="Gene3D" id="3.30.70.270">
    <property type="match status" value="1"/>
</dbReference>
<dbReference type="FunFam" id="3.40.1170.60:FF:000003">
    <property type="entry name" value="DNA polymerase eta"/>
    <property type="match status" value="1"/>
</dbReference>
<evidence type="ECO:0000256" key="6">
    <source>
        <dbReference type="ARBA" id="ARBA00022679"/>
    </source>
</evidence>
<dbReference type="GO" id="GO:0005634">
    <property type="term" value="C:nucleus"/>
    <property type="evidence" value="ECO:0007669"/>
    <property type="project" value="UniProtKB-SubCell"/>
</dbReference>
<dbReference type="InterPro" id="IPR036775">
    <property type="entry name" value="DNA_pol_Y-fam_lit_finger_sf"/>
</dbReference>
<dbReference type="GO" id="GO:0042276">
    <property type="term" value="P:error-prone translesion synthesis"/>
    <property type="evidence" value="ECO:0007669"/>
    <property type="project" value="TreeGrafter"/>
</dbReference>
<dbReference type="GO" id="GO:0005657">
    <property type="term" value="C:replication fork"/>
    <property type="evidence" value="ECO:0007669"/>
    <property type="project" value="TreeGrafter"/>
</dbReference>
<comment type="caution">
    <text evidence="20">The sequence shown here is derived from an EMBL/GenBank/DDBJ whole genome shotgun (WGS) entry which is preliminary data.</text>
</comment>
<dbReference type="Pfam" id="PF11799">
    <property type="entry name" value="IMS_C"/>
    <property type="match status" value="1"/>
</dbReference>
<keyword evidence="12" id="KW-0460">Magnesium</keyword>
<accession>A0A8J2MWT9</accession>
<evidence type="ECO:0000256" key="16">
    <source>
        <dbReference type="ARBA" id="ARBA00049244"/>
    </source>
</evidence>
<protein>
    <recommendedName>
        <fullName evidence="15">DNA polymerase eta</fullName>
        <ecNumber evidence="5">2.7.7.7</ecNumber>
    </recommendedName>
</protein>
<dbReference type="GO" id="GO:0003887">
    <property type="term" value="F:DNA-directed DNA polymerase activity"/>
    <property type="evidence" value="ECO:0007669"/>
    <property type="project" value="UniProtKB-EC"/>
</dbReference>
<evidence type="ECO:0000256" key="1">
    <source>
        <dbReference type="ARBA" id="ARBA00001936"/>
    </source>
</evidence>
<dbReference type="InterPro" id="IPR043502">
    <property type="entry name" value="DNA/RNA_pol_sf"/>
</dbReference>
<evidence type="ECO:0000313" key="21">
    <source>
        <dbReference type="Proteomes" id="UP000786811"/>
    </source>
</evidence>
<evidence type="ECO:0000256" key="14">
    <source>
        <dbReference type="ARBA" id="ARBA00023242"/>
    </source>
</evidence>
<evidence type="ECO:0000256" key="4">
    <source>
        <dbReference type="ARBA" id="ARBA00010945"/>
    </source>
</evidence>
<evidence type="ECO:0000256" key="15">
    <source>
        <dbReference type="ARBA" id="ARBA00044975"/>
    </source>
</evidence>
<organism evidence="20 21">
    <name type="scientific">Cotesia congregata</name>
    <name type="common">Parasitoid wasp</name>
    <name type="synonym">Apanteles congregatus</name>
    <dbReference type="NCBI Taxonomy" id="51543"/>
    <lineage>
        <taxon>Eukaryota</taxon>
        <taxon>Metazoa</taxon>
        <taxon>Ecdysozoa</taxon>
        <taxon>Arthropoda</taxon>
        <taxon>Hexapoda</taxon>
        <taxon>Insecta</taxon>
        <taxon>Pterygota</taxon>
        <taxon>Neoptera</taxon>
        <taxon>Endopterygota</taxon>
        <taxon>Hymenoptera</taxon>
        <taxon>Apocrita</taxon>
        <taxon>Ichneumonoidea</taxon>
        <taxon>Braconidae</taxon>
        <taxon>Microgastrinae</taxon>
        <taxon>Cotesia</taxon>
    </lineage>
</organism>
<dbReference type="AlphaFoldDB" id="A0A8J2MWT9"/>
<comment type="cofactor">
    <cofactor evidence="2">
        <name>Mg(2+)</name>
        <dbReference type="ChEBI" id="CHEBI:18420"/>
    </cofactor>
</comment>
<dbReference type="InterPro" id="IPR001126">
    <property type="entry name" value="UmuC"/>
</dbReference>
<dbReference type="Gene3D" id="1.10.150.20">
    <property type="entry name" value="5' to 3' exonuclease, C-terminal subdomain"/>
    <property type="match status" value="1"/>
</dbReference>
<name>A0A8J2MWT9_COTCN</name>
<dbReference type="InterPro" id="IPR041298">
    <property type="entry name" value="UBZ3"/>
</dbReference>
<comment type="cofactor">
    <cofactor evidence="1">
        <name>Mn(2+)</name>
        <dbReference type="ChEBI" id="CHEBI:29035"/>
    </cofactor>
</comment>
<dbReference type="InterPro" id="IPR052230">
    <property type="entry name" value="DNA_polymerase_eta"/>
</dbReference>
<dbReference type="Proteomes" id="UP000786811">
    <property type="component" value="Unassembled WGS sequence"/>
</dbReference>
<proteinExistence type="inferred from homology"/>
<dbReference type="GO" id="GO:0003684">
    <property type="term" value="F:damaged DNA binding"/>
    <property type="evidence" value="ECO:0007669"/>
    <property type="project" value="InterPro"/>
</dbReference>
<comment type="similarity">
    <text evidence="4">Belongs to the DNA polymerase type-Y family.</text>
</comment>
<feature type="region of interest" description="Disordered" evidence="17">
    <location>
        <begin position="718"/>
        <end position="757"/>
    </location>
</feature>
<dbReference type="PROSITE" id="PS51907">
    <property type="entry name" value="ZF_UBZ3"/>
    <property type="match status" value="1"/>
</dbReference>
<dbReference type="EC" id="2.7.7.7" evidence="5"/>
<evidence type="ECO:0000256" key="12">
    <source>
        <dbReference type="ARBA" id="ARBA00022842"/>
    </source>
</evidence>
<dbReference type="OrthoDB" id="5723at2759"/>
<evidence type="ECO:0000256" key="17">
    <source>
        <dbReference type="SAM" id="MobiDB-lite"/>
    </source>
</evidence>
<dbReference type="Pfam" id="PF00817">
    <property type="entry name" value="IMS"/>
    <property type="match status" value="1"/>
</dbReference>
<feature type="compositionally biased region" description="Polar residues" evidence="17">
    <location>
        <begin position="813"/>
        <end position="825"/>
    </location>
</feature>
<feature type="domain" description="UmuC" evidence="18">
    <location>
        <begin position="43"/>
        <end position="289"/>
    </location>
</feature>
<dbReference type="GO" id="GO:0006281">
    <property type="term" value="P:DNA repair"/>
    <property type="evidence" value="ECO:0007669"/>
    <property type="project" value="UniProtKB-KW"/>
</dbReference>
<evidence type="ECO:0000259" key="19">
    <source>
        <dbReference type="PROSITE" id="PS51907"/>
    </source>
</evidence>
<evidence type="ECO:0000256" key="11">
    <source>
        <dbReference type="ARBA" id="ARBA00022833"/>
    </source>
</evidence>
<keyword evidence="11" id="KW-0862">Zinc</keyword>
<dbReference type="GO" id="GO:0009411">
    <property type="term" value="P:response to UV"/>
    <property type="evidence" value="ECO:0007669"/>
    <property type="project" value="UniProtKB-ARBA"/>
</dbReference>
<dbReference type="PANTHER" id="PTHR45873">
    <property type="entry name" value="DNA POLYMERASE ETA"/>
    <property type="match status" value="1"/>
</dbReference>
<evidence type="ECO:0000259" key="18">
    <source>
        <dbReference type="PROSITE" id="PS50173"/>
    </source>
</evidence>
<comment type="subcellular location">
    <subcellularLocation>
        <location evidence="3">Nucleus</location>
    </subcellularLocation>
</comment>
<dbReference type="PANTHER" id="PTHR45873:SF1">
    <property type="entry name" value="DNA POLYMERASE ETA"/>
    <property type="match status" value="1"/>
</dbReference>
<feature type="region of interest" description="Disordered" evidence="17">
    <location>
        <begin position="604"/>
        <end position="631"/>
    </location>
</feature>
<comment type="catalytic activity">
    <reaction evidence="16">
        <text>DNA(n) + a 2'-deoxyribonucleoside 5'-triphosphate = DNA(n+1) + diphosphate</text>
        <dbReference type="Rhea" id="RHEA:22508"/>
        <dbReference type="Rhea" id="RHEA-COMP:17339"/>
        <dbReference type="Rhea" id="RHEA-COMP:17340"/>
        <dbReference type="ChEBI" id="CHEBI:33019"/>
        <dbReference type="ChEBI" id="CHEBI:61560"/>
        <dbReference type="ChEBI" id="CHEBI:173112"/>
        <dbReference type="EC" id="2.7.7.7"/>
    </reaction>
</comment>
<keyword evidence="7" id="KW-0548">Nucleotidyltransferase</keyword>
<dbReference type="GO" id="GO:0008270">
    <property type="term" value="F:zinc ion binding"/>
    <property type="evidence" value="ECO:0007669"/>
    <property type="project" value="UniProtKB-KW"/>
</dbReference>
<evidence type="ECO:0000256" key="10">
    <source>
        <dbReference type="ARBA" id="ARBA00022771"/>
    </source>
</evidence>
<evidence type="ECO:0000256" key="3">
    <source>
        <dbReference type="ARBA" id="ARBA00004123"/>
    </source>
</evidence>
<keyword evidence="9" id="KW-0227">DNA damage</keyword>
<evidence type="ECO:0000256" key="13">
    <source>
        <dbReference type="ARBA" id="ARBA00023204"/>
    </source>
</evidence>
<dbReference type="FunFam" id="1.10.150.20:FF:000014">
    <property type="entry name" value="Polymerase (DNA directed), eta"/>
    <property type="match status" value="1"/>
</dbReference>
<dbReference type="PIRSF" id="PIRSF036603">
    <property type="entry name" value="DPol_eta"/>
    <property type="match status" value="1"/>
</dbReference>
<evidence type="ECO:0000256" key="5">
    <source>
        <dbReference type="ARBA" id="ARBA00012417"/>
    </source>
</evidence>
<dbReference type="InterPro" id="IPR043128">
    <property type="entry name" value="Rev_trsase/Diguanyl_cyclase"/>
</dbReference>
<keyword evidence="6" id="KW-0808">Transferase</keyword>
<dbReference type="EMBL" id="CAJNRD030001122">
    <property type="protein sequence ID" value="CAG5100989.1"/>
    <property type="molecule type" value="Genomic_DNA"/>
</dbReference>
<reference evidence="20" key="1">
    <citation type="submission" date="2021-04" db="EMBL/GenBank/DDBJ databases">
        <authorList>
            <person name="Chebbi M.A.C M."/>
        </authorList>
    </citation>
    <scope>NUCLEOTIDE SEQUENCE</scope>
</reference>
<evidence type="ECO:0000256" key="7">
    <source>
        <dbReference type="ARBA" id="ARBA00022695"/>
    </source>
</evidence>
<keyword evidence="21" id="KW-1185">Reference proteome</keyword>
<dbReference type="Gene3D" id="3.30.1490.100">
    <property type="entry name" value="DNA polymerase, Y-family, little finger domain"/>
    <property type="match status" value="1"/>
</dbReference>
<dbReference type="GO" id="GO:0035861">
    <property type="term" value="C:site of double-strand break"/>
    <property type="evidence" value="ECO:0007669"/>
    <property type="project" value="TreeGrafter"/>
</dbReference>
<dbReference type="Gene3D" id="3.40.1170.60">
    <property type="match status" value="1"/>
</dbReference>
<evidence type="ECO:0000256" key="2">
    <source>
        <dbReference type="ARBA" id="ARBA00001946"/>
    </source>
</evidence>
<keyword evidence="8" id="KW-0479">Metal-binding</keyword>
<feature type="compositionally biased region" description="Basic and acidic residues" evidence="17">
    <location>
        <begin position="746"/>
        <end position="755"/>
    </location>
</feature>
<dbReference type="Pfam" id="PF21704">
    <property type="entry name" value="POLH-Rev1_HhH"/>
    <property type="match status" value="1"/>
</dbReference>
<dbReference type="SUPFAM" id="SSF56672">
    <property type="entry name" value="DNA/RNA polymerases"/>
    <property type="match status" value="1"/>
</dbReference>
<dbReference type="SUPFAM" id="SSF100879">
    <property type="entry name" value="Lesion bypass DNA polymerase (Y-family), little finger domain"/>
    <property type="match status" value="1"/>
</dbReference>
<evidence type="ECO:0000313" key="20">
    <source>
        <dbReference type="EMBL" id="CAG5100989.1"/>
    </source>
</evidence>
<sequence>MTPYLHSIYNYKQVWIISKVEIINFAHNKTNKIKMSNLGDRIVVLIDMDCFFCQVEVKLAPELKGKPLAVIQYSSFGPGSIIAVNYEARDFGVTRHMKSDEAKEKCPQIELVTVPPLRNKPDTGRYRAAGKEVIDVLKKHCNVIERASVDEAYLDITDLVDKKMESVFGQPKDLVTQLKNTYVVGYCDYDTNDEEKRTEGVNRWITETFAELGDMQSRRLAIAGIIVEHLRAEIYSQCEYRCSAGISYNKILAKLACGLHKPNRQTILPLAAVPTLYSSLPVKKVRNLGGKFGNIVMESLGCNVMADLLRYSLQDLQRRFDEKTGSWLYNIARGIDNEPVTNRLVCKSIGASKNFPGKQAITKLEVLETWARELSLELSDRLEQDLEENQRRATSVTISYHYYQDRKIIAQSKVCSLPSYKAEKIASICVDVISKALQKPIALISMSAAKFVPIKGSESFKNFFKAPSKPTVATKTEIVAAKTEPVVTAEPVESNSNCISKHGANNENDRENKIDDDVDDIPSDKLEKICEEKLKISQVKDSCKKTESKIFNTPPSTLKSKLGSPKSLNLNKTLNGENFKNSFFMNILKSSKSSFDSKPSASTFKMLEESNEGSSGNHKSINDNEDQSIPEERKVNTEDLPSDYESPDIFAESQPQDTSRISELVCVDQKNVGEIKKTNSNEDLIKLKEIFPDLDNIDRSVMQLLPIELQRAANKYLQKKRSVDISPKSKKNNTKNSTSKTKGQKSKPEKPKKDNLIYNFLTKNSAGNDSTMKLCPECNQMIKEDKFAEHSDFHMAKNLHLAINQPTSVTAVVSETPSDSDTGTPTAKRKMNLNSFKSNKKPRNIQSFFT</sequence>
<feature type="domain" description="UBZ3-type" evidence="19">
    <location>
        <begin position="768"/>
        <end position="802"/>
    </location>
</feature>
<evidence type="ECO:0000256" key="8">
    <source>
        <dbReference type="ARBA" id="ARBA00022723"/>
    </source>
</evidence>
<dbReference type="PROSITE" id="PS50173">
    <property type="entry name" value="UMUC"/>
    <property type="match status" value="1"/>
</dbReference>
<keyword evidence="13" id="KW-0234">DNA repair</keyword>